<dbReference type="GO" id="GO:0016491">
    <property type="term" value="F:oxidoreductase activity"/>
    <property type="evidence" value="ECO:0007669"/>
    <property type="project" value="InterPro"/>
</dbReference>
<keyword evidence="14" id="KW-1185">Reference proteome</keyword>
<dbReference type="RefSeq" id="WP_174495127.1">
    <property type="nucleotide sequence ID" value="NZ_CADDWK010000002.1"/>
</dbReference>
<dbReference type="Pfam" id="PF01070">
    <property type="entry name" value="FMN_dh"/>
    <property type="match status" value="1"/>
</dbReference>
<dbReference type="GO" id="GO:0004452">
    <property type="term" value="F:isopentenyl-diphosphate delta-isomerase activity"/>
    <property type="evidence" value="ECO:0007669"/>
    <property type="project" value="UniProtKB-UniRule"/>
</dbReference>
<comment type="catalytic activity">
    <reaction evidence="11">
        <text>isopentenyl diphosphate = dimethylallyl diphosphate</text>
        <dbReference type="Rhea" id="RHEA:23284"/>
        <dbReference type="ChEBI" id="CHEBI:57623"/>
        <dbReference type="ChEBI" id="CHEBI:128769"/>
        <dbReference type="EC" id="5.3.3.2"/>
    </reaction>
</comment>
<gene>
    <name evidence="11" type="primary">fni</name>
    <name evidence="13" type="ORF">HNQ94_000637</name>
</gene>
<feature type="binding site" evidence="11">
    <location>
        <begin position="259"/>
        <end position="261"/>
    </location>
    <ligand>
        <name>FMN</name>
        <dbReference type="ChEBI" id="CHEBI:58210"/>
    </ligand>
</feature>
<evidence type="ECO:0000259" key="12">
    <source>
        <dbReference type="Pfam" id="PF01070"/>
    </source>
</evidence>
<feature type="domain" description="FMN-dependent dehydrogenase" evidence="12">
    <location>
        <begin position="164"/>
        <end position="323"/>
    </location>
</feature>
<dbReference type="Proteomes" id="UP000581688">
    <property type="component" value="Unassembled WGS sequence"/>
</dbReference>
<dbReference type="PANTHER" id="PTHR43665">
    <property type="entry name" value="ISOPENTENYL-DIPHOSPHATE DELTA-ISOMERASE"/>
    <property type="match status" value="1"/>
</dbReference>
<keyword evidence="9 11" id="KW-0413">Isomerase</keyword>
<keyword evidence="4 11" id="KW-0288">FMN</keyword>
<evidence type="ECO:0000256" key="10">
    <source>
        <dbReference type="ARBA" id="ARBA00025810"/>
    </source>
</evidence>
<feature type="binding site" evidence="11">
    <location>
        <position position="122"/>
    </location>
    <ligand>
        <name>FMN</name>
        <dbReference type="ChEBI" id="CHEBI:58210"/>
    </ligand>
</feature>
<keyword evidence="3 11" id="KW-0285">Flavoprotein</keyword>
<evidence type="ECO:0000256" key="9">
    <source>
        <dbReference type="ARBA" id="ARBA00023235"/>
    </source>
</evidence>
<keyword evidence="7 11" id="KW-0521">NADP</keyword>
<dbReference type="InterPro" id="IPR000262">
    <property type="entry name" value="FMN-dep_DH"/>
</dbReference>
<feature type="binding site" evidence="11">
    <location>
        <position position="93"/>
    </location>
    <ligand>
        <name>FMN</name>
        <dbReference type="ChEBI" id="CHEBI:58210"/>
    </ligand>
</feature>
<comment type="function">
    <text evidence="11">Involved in the biosynthesis of isoprenoids. Catalyzes the 1,3-allylic rearrangement of the homoallylic substrate isopentenyl (IPP) to its allylic isomer, dimethylallyl diphosphate (DMAPP).</text>
</comment>
<feature type="binding site" evidence="11">
    <location>
        <position position="153"/>
    </location>
    <ligand>
        <name>Mg(2+)</name>
        <dbReference type="ChEBI" id="CHEBI:18420"/>
    </ligand>
</feature>
<dbReference type="CDD" id="cd02811">
    <property type="entry name" value="IDI-2_FMN"/>
    <property type="match status" value="1"/>
</dbReference>
<evidence type="ECO:0000256" key="3">
    <source>
        <dbReference type="ARBA" id="ARBA00022630"/>
    </source>
</evidence>
<dbReference type="GO" id="GO:0010181">
    <property type="term" value="F:FMN binding"/>
    <property type="evidence" value="ECO:0007669"/>
    <property type="project" value="UniProtKB-UniRule"/>
</dbReference>
<comment type="caution">
    <text evidence="13">The sequence shown here is derived from an EMBL/GenBank/DDBJ whole genome shotgun (WGS) entry which is preliminary data.</text>
</comment>
<comment type="cofactor">
    <cofactor evidence="11">
        <name>Mg(2+)</name>
        <dbReference type="ChEBI" id="CHEBI:18420"/>
    </cofactor>
</comment>
<comment type="caution">
    <text evidence="11">Lacks conserved residue(s) required for the propagation of feature annotation.</text>
</comment>
<comment type="subunit">
    <text evidence="10 11">Homooctamer. Dimer of tetramers.</text>
</comment>
<feature type="binding site" evidence="11">
    <location>
        <position position="184"/>
    </location>
    <ligand>
        <name>FMN</name>
        <dbReference type="ChEBI" id="CHEBI:58210"/>
    </ligand>
</feature>
<feature type="binding site" evidence="11">
    <location>
        <begin position="62"/>
        <end position="64"/>
    </location>
    <ligand>
        <name>FMN</name>
        <dbReference type="ChEBI" id="CHEBI:58210"/>
    </ligand>
</feature>
<proteinExistence type="inferred from homology"/>
<feature type="binding site" evidence="11">
    <location>
        <begin position="6"/>
        <end position="7"/>
    </location>
    <ligand>
        <name>substrate</name>
    </ligand>
</feature>
<accession>A0A841Q1S8</accession>
<keyword evidence="2 11" id="KW-0963">Cytoplasm</keyword>
<comment type="subcellular location">
    <subcellularLocation>
        <location evidence="11">Cytoplasm</location>
    </subcellularLocation>
</comment>
<dbReference type="EC" id="5.3.3.2" evidence="11"/>
<dbReference type="NCBIfam" id="TIGR02151">
    <property type="entry name" value="IPP_isom_2"/>
    <property type="match status" value="1"/>
</dbReference>
<reference evidence="13 14" key="1">
    <citation type="submission" date="2020-08" db="EMBL/GenBank/DDBJ databases">
        <title>Genomic Encyclopedia of Type Strains, Phase IV (KMG-IV): sequencing the most valuable type-strain genomes for metagenomic binning, comparative biology and taxonomic classification.</title>
        <authorList>
            <person name="Goeker M."/>
        </authorList>
    </citation>
    <scope>NUCLEOTIDE SEQUENCE [LARGE SCALE GENOMIC DNA]</scope>
    <source>
        <strain evidence="13 14">DSM 19612</strain>
    </source>
</reference>
<evidence type="ECO:0000256" key="11">
    <source>
        <dbReference type="HAMAP-Rule" id="MF_00354"/>
    </source>
</evidence>
<evidence type="ECO:0000256" key="4">
    <source>
        <dbReference type="ARBA" id="ARBA00022643"/>
    </source>
</evidence>
<evidence type="ECO:0000256" key="2">
    <source>
        <dbReference type="ARBA" id="ARBA00022490"/>
    </source>
</evidence>
<keyword evidence="5 11" id="KW-0479">Metal-binding</keyword>
<evidence type="ECO:0000313" key="14">
    <source>
        <dbReference type="Proteomes" id="UP000581688"/>
    </source>
</evidence>
<dbReference type="PANTHER" id="PTHR43665:SF1">
    <property type="entry name" value="ISOPENTENYL-DIPHOSPHATE DELTA-ISOMERASE"/>
    <property type="match status" value="1"/>
</dbReference>
<comment type="similarity">
    <text evidence="11">Belongs to the IPP isomerase type 2 family.</text>
</comment>
<dbReference type="SUPFAM" id="SSF51395">
    <property type="entry name" value="FMN-linked oxidoreductases"/>
    <property type="match status" value="1"/>
</dbReference>
<evidence type="ECO:0000256" key="8">
    <source>
        <dbReference type="ARBA" id="ARBA00023229"/>
    </source>
</evidence>
<dbReference type="HAMAP" id="MF_00354">
    <property type="entry name" value="Idi_2"/>
    <property type="match status" value="1"/>
</dbReference>
<feature type="binding site" evidence="11">
    <location>
        <begin position="280"/>
        <end position="281"/>
    </location>
    <ligand>
        <name>FMN</name>
        <dbReference type="ChEBI" id="CHEBI:58210"/>
    </ligand>
</feature>
<dbReference type="AlphaFoldDB" id="A0A841Q1S8"/>
<keyword evidence="6 11" id="KW-0460">Magnesium</keyword>
<dbReference type="GO" id="GO:0000287">
    <property type="term" value="F:magnesium ion binding"/>
    <property type="evidence" value="ECO:0007669"/>
    <property type="project" value="UniProtKB-UniRule"/>
</dbReference>
<feature type="binding site" evidence="11">
    <location>
        <position position="214"/>
    </location>
    <ligand>
        <name>FMN</name>
        <dbReference type="ChEBI" id="CHEBI:58210"/>
    </ligand>
</feature>
<feature type="binding site" evidence="11">
    <location>
        <position position="152"/>
    </location>
    <ligand>
        <name>substrate</name>
    </ligand>
</feature>
<evidence type="ECO:0000313" key="13">
    <source>
        <dbReference type="EMBL" id="MBB6452192.1"/>
    </source>
</evidence>
<dbReference type="GO" id="GO:0008299">
    <property type="term" value="P:isoprenoid biosynthetic process"/>
    <property type="evidence" value="ECO:0007669"/>
    <property type="project" value="UniProtKB-UniRule"/>
</dbReference>
<evidence type="ECO:0000256" key="1">
    <source>
        <dbReference type="ARBA" id="ARBA00001917"/>
    </source>
</evidence>
<keyword evidence="8 11" id="KW-0414">Isoprene biosynthesis</keyword>
<dbReference type="PIRSF" id="PIRSF003314">
    <property type="entry name" value="IPP_isomerase"/>
    <property type="match status" value="1"/>
</dbReference>
<protein>
    <recommendedName>
        <fullName evidence="11">Isopentenyl-diphosphate delta-isomerase</fullName>
        <shortName evidence="11">IPP isomerase</shortName>
        <ecNumber evidence="11">5.3.3.2</ecNumber>
    </recommendedName>
    <alternativeName>
        <fullName evidence="11">Isopentenyl diphosphate:dimethylallyl diphosphate isomerase</fullName>
    </alternativeName>
    <alternativeName>
        <fullName evidence="11">Isopentenyl pyrophosphate isomerase</fullName>
    </alternativeName>
    <alternativeName>
        <fullName evidence="11">Type 2 isopentenyl diphosphate isomerase</fullName>
        <shortName evidence="11">IDI-2</shortName>
    </alternativeName>
</protein>
<dbReference type="GO" id="GO:0070402">
    <property type="term" value="F:NADPH binding"/>
    <property type="evidence" value="ECO:0007669"/>
    <property type="project" value="UniProtKB-UniRule"/>
</dbReference>
<dbReference type="InterPro" id="IPR011179">
    <property type="entry name" value="IPdP_isomerase"/>
</dbReference>
<sequence>MNRSQRKLAHIREAVDQQFPRINSFDEMEIIHQSLTPLNWDQLSLKVDCGELSLSSPLFVNAMTGGGGMPTEEINKQIAFAAYQTGIAMAVGSQTSALKDEKEKRTYEVIRNENPSGVVFANVGSEVTVDQALTVIDMIEANALQIHLNTMQELIMPEGDRDFSSRLSKIENMVKNVNVPIILKEVGFGISKETALQLKNIGVKYIDVGGKGGTSFSSIENRRREKPMAVFDNWGIPTTLSLKEVKTAFPACHLIASGGIRDGLDGAKSIVLGAKMFGMAGPLLKTLVQEGQDELIQKIHHIHDELKVAMLALGAKKVGDLKGSPHVFYGKSKEWIDQRKLNLN</sequence>
<dbReference type="InterPro" id="IPR013785">
    <property type="entry name" value="Aldolase_TIM"/>
</dbReference>
<organism evidence="13 14">
    <name type="scientific">Salirhabdus euzebyi</name>
    <dbReference type="NCBI Taxonomy" id="394506"/>
    <lineage>
        <taxon>Bacteria</taxon>
        <taxon>Bacillati</taxon>
        <taxon>Bacillota</taxon>
        <taxon>Bacilli</taxon>
        <taxon>Bacillales</taxon>
        <taxon>Bacillaceae</taxon>
        <taxon>Salirhabdus</taxon>
    </lineage>
</organism>
<name>A0A841Q1S8_9BACI</name>
<dbReference type="GO" id="GO:0005737">
    <property type="term" value="C:cytoplasm"/>
    <property type="evidence" value="ECO:0007669"/>
    <property type="project" value="UniProtKB-SubCell"/>
</dbReference>
<dbReference type="EMBL" id="JACHGH010000002">
    <property type="protein sequence ID" value="MBB6452192.1"/>
    <property type="molecule type" value="Genomic_DNA"/>
</dbReference>
<comment type="cofactor">
    <cofactor evidence="11">
        <name>NADPH</name>
        <dbReference type="ChEBI" id="CHEBI:57783"/>
    </cofactor>
</comment>
<evidence type="ECO:0000256" key="5">
    <source>
        <dbReference type="ARBA" id="ARBA00022723"/>
    </source>
</evidence>
<dbReference type="Gene3D" id="3.20.20.70">
    <property type="entry name" value="Aldolase class I"/>
    <property type="match status" value="1"/>
</dbReference>
<comment type="cofactor">
    <cofactor evidence="1 11">
        <name>FMN</name>
        <dbReference type="ChEBI" id="CHEBI:58210"/>
    </cofactor>
</comment>
<evidence type="ECO:0000256" key="6">
    <source>
        <dbReference type="ARBA" id="ARBA00022842"/>
    </source>
</evidence>
<evidence type="ECO:0000256" key="7">
    <source>
        <dbReference type="ARBA" id="ARBA00022857"/>
    </source>
</evidence>